<feature type="chain" id="PRO_5030576825" evidence="1">
    <location>
        <begin position="24"/>
        <end position="229"/>
    </location>
</feature>
<sequence>MKLKRVTILTGILALALPVAAHASTSIFVAGYGTYSTSPTQIVQGAKATITTPSSFPSLTTAQATSAWVAVANTNTGAIAQVGFASEPAVSSVNPHYFYGSIPTGGNYSEIRAATGPATSTSLSYVIQKENGYWKGYANGNLIASTNTNVAPNSPQYANETYDDSPVWYGTSTSKLKFSSVQFWNGSASSTDTSKWVWSKPSLTFGNYTGTEMDTSNWASGSYWTSWKK</sequence>
<evidence type="ECO:0000313" key="3">
    <source>
        <dbReference type="Proteomes" id="UP000570361"/>
    </source>
</evidence>
<protein>
    <submittedName>
        <fullName evidence="2">Uncharacterized protein</fullName>
    </submittedName>
</protein>
<dbReference type="Proteomes" id="UP000570361">
    <property type="component" value="Unassembled WGS sequence"/>
</dbReference>
<comment type="caution">
    <text evidence="2">The sequence shown here is derived from an EMBL/GenBank/DDBJ whole genome shotgun (WGS) entry which is preliminary data.</text>
</comment>
<proteinExistence type="predicted"/>
<name>A0A7W5B095_9BACL</name>
<feature type="signal peptide" evidence="1">
    <location>
        <begin position="1"/>
        <end position="23"/>
    </location>
</feature>
<evidence type="ECO:0000313" key="2">
    <source>
        <dbReference type="EMBL" id="MBB3111983.1"/>
    </source>
</evidence>
<reference evidence="2 3" key="1">
    <citation type="submission" date="2020-08" db="EMBL/GenBank/DDBJ databases">
        <title>Genomic Encyclopedia of Type Strains, Phase III (KMG-III): the genomes of soil and plant-associated and newly described type strains.</title>
        <authorList>
            <person name="Whitman W."/>
        </authorList>
    </citation>
    <scope>NUCLEOTIDE SEQUENCE [LARGE SCALE GENOMIC DNA]</scope>
    <source>
        <strain evidence="2 3">CECT 5862</strain>
    </source>
</reference>
<keyword evidence="3" id="KW-1185">Reference proteome</keyword>
<organism evidence="2 3">
    <name type="scientific">Paenibacillus phyllosphaerae</name>
    <dbReference type="NCBI Taxonomy" id="274593"/>
    <lineage>
        <taxon>Bacteria</taxon>
        <taxon>Bacillati</taxon>
        <taxon>Bacillota</taxon>
        <taxon>Bacilli</taxon>
        <taxon>Bacillales</taxon>
        <taxon>Paenibacillaceae</taxon>
        <taxon>Paenibacillus</taxon>
    </lineage>
</organism>
<dbReference type="EMBL" id="JACHXK010000009">
    <property type="protein sequence ID" value="MBB3111983.1"/>
    <property type="molecule type" value="Genomic_DNA"/>
</dbReference>
<dbReference type="RefSeq" id="WP_183601823.1">
    <property type="nucleotide sequence ID" value="NZ_JACHXK010000009.1"/>
</dbReference>
<evidence type="ECO:0000256" key="1">
    <source>
        <dbReference type="SAM" id="SignalP"/>
    </source>
</evidence>
<gene>
    <name evidence="2" type="ORF">FHS18_004051</name>
</gene>
<keyword evidence="1" id="KW-0732">Signal</keyword>
<dbReference type="AlphaFoldDB" id="A0A7W5B095"/>
<accession>A0A7W5B095</accession>